<dbReference type="PANTHER" id="PTHR45036">
    <property type="entry name" value="METHYLTRANSFERASE LIKE 7B"/>
    <property type="match status" value="1"/>
</dbReference>
<keyword evidence="1" id="KW-0732">Signal</keyword>
<dbReference type="eggNOG" id="KOG4300">
    <property type="taxonomic scope" value="Eukaryota"/>
</dbReference>
<reference evidence="2 3" key="1">
    <citation type="journal article" date="2012" name="Science">
        <title>The Paleozoic origin of enzymatic lignin decomposition reconstructed from 31 fungal genomes.</title>
        <authorList>
            <person name="Floudas D."/>
            <person name="Binder M."/>
            <person name="Riley R."/>
            <person name="Barry K."/>
            <person name="Blanchette R.A."/>
            <person name="Henrissat B."/>
            <person name="Martinez A.T."/>
            <person name="Otillar R."/>
            <person name="Spatafora J.W."/>
            <person name="Yadav J.S."/>
            <person name="Aerts A."/>
            <person name="Benoit I."/>
            <person name="Boyd A."/>
            <person name="Carlson A."/>
            <person name="Copeland A."/>
            <person name="Coutinho P.M."/>
            <person name="de Vries R.P."/>
            <person name="Ferreira P."/>
            <person name="Findley K."/>
            <person name="Foster B."/>
            <person name="Gaskell J."/>
            <person name="Glotzer D."/>
            <person name="Gorecki P."/>
            <person name="Heitman J."/>
            <person name="Hesse C."/>
            <person name="Hori C."/>
            <person name="Igarashi K."/>
            <person name="Jurgens J.A."/>
            <person name="Kallen N."/>
            <person name="Kersten P."/>
            <person name="Kohler A."/>
            <person name="Kuees U."/>
            <person name="Kumar T.K.A."/>
            <person name="Kuo A."/>
            <person name="LaButti K."/>
            <person name="Larrondo L.F."/>
            <person name="Lindquist E."/>
            <person name="Ling A."/>
            <person name="Lombard V."/>
            <person name="Lucas S."/>
            <person name="Lundell T."/>
            <person name="Martin R."/>
            <person name="McLaughlin D.J."/>
            <person name="Morgenstern I."/>
            <person name="Morin E."/>
            <person name="Murat C."/>
            <person name="Nagy L.G."/>
            <person name="Nolan M."/>
            <person name="Ohm R.A."/>
            <person name="Patyshakuliyeva A."/>
            <person name="Rokas A."/>
            <person name="Ruiz-Duenas F.J."/>
            <person name="Sabat G."/>
            <person name="Salamov A."/>
            <person name="Samejima M."/>
            <person name="Schmutz J."/>
            <person name="Slot J.C."/>
            <person name="St John F."/>
            <person name="Stenlid J."/>
            <person name="Sun H."/>
            <person name="Sun S."/>
            <person name="Syed K."/>
            <person name="Tsang A."/>
            <person name="Wiebenga A."/>
            <person name="Young D."/>
            <person name="Pisabarro A."/>
            <person name="Eastwood D.C."/>
            <person name="Martin F."/>
            <person name="Cullen D."/>
            <person name="Grigoriev I.V."/>
            <person name="Hibbett D.S."/>
        </authorList>
    </citation>
    <scope>NUCLEOTIDE SEQUENCE</scope>
    <source>
        <strain evidence="3">FP-58527</strain>
    </source>
</reference>
<dbReference type="SUPFAM" id="SSF53335">
    <property type="entry name" value="S-adenosyl-L-methionine-dependent methyltransferases"/>
    <property type="match status" value="1"/>
</dbReference>
<evidence type="ECO:0000256" key="1">
    <source>
        <dbReference type="SAM" id="SignalP"/>
    </source>
</evidence>
<dbReference type="Pfam" id="PF13489">
    <property type="entry name" value="Methyltransf_23"/>
    <property type="match status" value="1"/>
</dbReference>
<dbReference type="InterPro" id="IPR052356">
    <property type="entry name" value="Thiol_S-MT"/>
</dbReference>
<feature type="chain" id="PRO_5004562694" description="S-adenosyl-L-methionine-dependent methyltransferase" evidence="1">
    <location>
        <begin position="28"/>
        <end position="259"/>
    </location>
</feature>
<evidence type="ECO:0000313" key="3">
    <source>
        <dbReference type="Proteomes" id="UP000015241"/>
    </source>
</evidence>
<organism evidence="2 3">
    <name type="scientific">Fomitopsis schrenkii</name>
    <name type="common">Brown rot fungus</name>
    <dbReference type="NCBI Taxonomy" id="2126942"/>
    <lineage>
        <taxon>Eukaryota</taxon>
        <taxon>Fungi</taxon>
        <taxon>Dikarya</taxon>
        <taxon>Basidiomycota</taxon>
        <taxon>Agaricomycotina</taxon>
        <taxon>Agaricomycetes</taxon>
        <taxon>Polyporales</taxon>
        <taxon>Fomitopsis</taxon>
    </lineage>
</organism>
<dbReference type="Proteomes" id="UP000015241">
    <property type="component" value="Unassembled WGS sequence"/>
</dbReference>
<gene>
    <name evidence="2" type="ORF">FOMPIDRAFT_1053352</name>
</gene>
<dbReference type="Gene3D" id="3.40.50.150">
    <property type="entry name" value="Vaccinia Virus protein VP39"/>
    <property type="match status" value="1"/>
</dbReference>
<dbReference type="InParanoid" id="S8DYU2"/>
<evidence type="ECO:0008006" key="4">
    <source>
        <dbReference type="Google" id="ProtNLM"/>
    </source>
</evidence>
<dbReference type="PANTHER" id="PTHR45036:SF1">
    <property type="entry name" value="METHYLTRANSFERASE LIKE 7A"/>
    <property type="match status" value="1"/>
</dbReference>
<name>S8DYU2_FOMSC</name>
<evidence type="ECO:0000313" key="2">
    <source>
        <dbReference type="EMBL" id="EPS96313.1"/>
    </source>
</evidence>
<accession>S8DYU2</accession>
<proteinExistence type="predicted"/>
<protein>
    <recommendedName>
        <fullName evidence="4">S-adenosyl-L-methionine-dependent methyltransferase</fullName>
    </recommendedName>
</protein>
<dbReference type="InterPro" id="IPR029063">
    <property type="entry name" value="SAM-dependent_MTases_sf"/>
</dbReference>
<feature type="signal peptide" evidence="1">
    <location>
        <begin position="1"/>
        <end position="27"/>
    </location>
</feature>
<keyword evidence="3" id="KW-1185">Reference proteome</keyword>
<dbReference type="OrthoDB" id="540004at2759"/>
<dbReference type="HOGENOM" id="CLU_037990_6_2_1"/>
<sequence length="259" mass="29088">MKLSVILAVPLELKLCLQLALVPTLRAVLHSPTLLFHPRAISRIFMHHVWSTYGDGFDSNSRLVKEGLITANAQGVVLDIGAGYGHTVQYFDHAKVAKYVALEPNQLMHDEIRKRANAAGFTEDEGNLLILPYGAEDTATIMSALGGPHTVDTITSILSLCSIPDPKQNVRTLVDLLLKPGGPLLFYEHVLSPRADVAWWQRFWTPLWGLAMDGCCLDRPTHVWMKQMDCWSTEELWGLPDESEEHLWWHRIGKFIKSG</sequence>
<dbReference type="STRING" id="743788.S8DYU2"/>
<dbReference type="AlphaFoldDB" id="S8DYU2"/>
<dbReference type="EMBL" id="KE504190">
    <property type="protein sequence ID" value="EPS96313.1"/>
    <property type="molecule type" value="Genomic_DNA"/>
</dbReference>